<evidence type="ECO:0000259" key="5">
    <source>
        <dbReference type="Pfam" id="PF03920"/>
    </source>
</evidence>
<name>A0ABM1BZP1_LIMPO</name>
<dbReference type="GeneID" id="106475558"/>
<organism evidence="6 7">
    <name type="scientific">Limulus polyphemus</name>
    <name type="common">Atlantic horseshoe crab</name>
    <dbReference type="NCBI Taxonomy" id="6850"/>
    <lineage>
        <taxon>Eukaryota</taxon>
        <taxon>Metazoa</taxon>
        <taxon>Ecdysozoa</taxon>
        <taxon>Arthropoda</taxon>
        <taxon>Chelicerata</taxon>
        <taxon>Merostomata</taxon>
        <taxon>Xiphosura</taxon>
        <taxon>Limulidae</taxon>
        <taxon>Limulus</taxon>
    </lineage>
</organism>
<gene>
    <name evidence="7" type="primary">LOC106475558</name>
</gene>
<protein>
    <submittedName>
        <fullName evidence="7">Transducin-like enhancer protein 1 isoform X1</fullName>
    </submittedName>
</protein>
<evidence type="ECO:0000256" key="4">
    <source>
        <dbReference type="SAM" id="MobiDB-lite"/>
    </source>
</evidence>
<proteinExistence type="inferred from homology"/>
<comment type="similarity">
    <text evidence="2">Belongs to the WD repeat Groucho/TLE family.</text>
</comment>
<keyword evidence="3" id="KW-0539">Nucleus</keyword>
<dbReference type="PANTHER" id="PTHR10814">
    <property type="entry name" value="TRANSDUCIN-LIKE ENHANCER PROTEIN"/>
    <property type="match status" value="1"/>
</dbReference>
<evidence type="ECO:0000313" key="7">
    <source>
        <dbReference type="RefSeq" id="XP_013791691.2"/>
    </source>
</evidence>
<evidence type="ECO:0000256" key="2">
    <source>
        <dbReference type="ARBA" id="ARBA00005969"/>
    </source>
</evidence>
<feature type="compositionally biased region" description="Basic and acidic residues" evidence="4">
    <location>
        <begin position="114"/>
        <end position="125"/>
    </location>
</feature>
<dbReference type="PANTHER" id="PTHR10814:SF21">
    <property type="entry name" value="PROTEIN GROUCHO"/>
    <property type="match status" value="1"/>
</dbReference>
<dbReference type="InterPro" id="IPR005617">
    <property type="entry name" value="Groucho/TLE_N"/>
</dbReference>
<reference evidence="7" key="1">
    <citation type="submission" date="2025-08" db="UniProtKB">
        <authorList>
            <consortium name="RefSeq"/>
        </authorList>
    </citation>
    <scope>IDENTIFICATION</scope>
    <source>
        <tissue evidence="7">Muscle</tissue>
    </source>
</reference>
<feature type="domain" description="Groucho/TLE N-terminal Q-rich" evidence="5">
    <location>
        <begin position="2"/>
        <end position="53"/>
    </location>
</feature>
<dbReference type="Pfam" id="PF03920">
    <property type="entry name" value="TLE_N"/>
    <property type="match status" value="1"/>
</dbReference>
<evidence type="ECO:0000256" key="3">
    <source>
        <dbReference type="ARBA" id="ARBA00023242"/>
    </source>
</evidence>
<comment type="subcellular location">
    <subcellularLocation>
        <location evidence="1">Nucleus</location>
    </subcellularLocation>
</comment>
<feature type="region of interest" description="Disordered" evidence="4">
    <location>
        <begin position="100"/>
        <end position="125"/>
    </location>
</feature>
<evidence type="ECO:0000256" key="1">
    <source>
        <dbReference type="ARBA" id="ARBA00004123"/>
    </source>
</evidence>
<feature type="compositionally biased region" description="Low complexity" evidence="4">
    <location>
        <begin position="100"/>
        <end position="113"/>
    </location>
</feature>
<dbReference type="Proteomes" id="UP000694941">
    <property type="component" value="Unplaced"/>
</dbReference>
<sequence length="145" mass="15877">MAQILPFLSQEHQQQVAVAVERAKQVTMTELNAIIGQQHSGLAQLMQQMHAQQLPPHTHVPPVPMMSHAALAGLQPPIMPPSSTTGLLALSGSLTGGAPTSQLSNNILSSSSTLKDHRDNKRTNSVNDDRQVNIFFIFQFYLESW</sequence>
<evidence type="ECO:0000313" key="6">
    <source>
        <dbReference type="Proteomes" id="UP000694941"/>
    </source>
</evidence>
<accession>A0ABM1BZP1</accession>
<dbReference type="InterPro" id="IPR009146">
    <property type="entry name" value="Groucho_enhance"/>
</dbReference>
<dbReference type="RefSeq" id="XP_013791691.2">
    <property type="nucleotide sequence ID" value="XM_013936237.2"/>
</dbReference>
<keyword evidence="6" id="KW-1185">Reference proteome</keyword>